<keyword evidence="9" id="KW-1185">Reference proteome</keyword>
<comment type="caution">
    <text evidence="8">The sequence shown here is derived from an EMBL/GenBank/DDBJ whole genome shotgun (WGS) entry which is preliminary data.</text>
</comment>
<dbReference type="InterPro" id="IPR008921">
    <property type="entry name" value="DNA_pol3_clamp-load_cplx_C"/>
</dbReference>
<dbReference type="PANTHER" id="PTHR34388">
    <property type="entry name" value="DNA POLYMERASE III SUBUNIT DELTA"/>
    <property type="match status" value="1"/>
</dbReference>
<dbReference type="GO" id="GO:0003677">
    <property type="term" value="F:DNA binding"/>
    <property type="evidence" value="ECO:0007669"/>
    <property type="project" value="InterPro"/>
</dbReference>
<evidence type="ECO:0000256" key="7">
    <source>
        <dbReference type="ARBA" id="ARBA00049244"/>
    </source>
</evidence>
<keyword evidence="2" id="KW-0808">Transferase</keyword>
<evidence type="ECO:0000256" key="1">
    <source>
        <dbReference type="ARBA" id="ARBA00012417"/>
    </source>
</evidence>
<gene>
    <name evidence="8" type="ORF">FJU11_12025</name>
</gene>
<protein>
    <recommendedName>
        <fullName evidence="1">DNA-directed DNA polymerase</fullName>
        <ecNumber evidence="1">2.7.7.7</ecNumber>
    </recommendedName>
</protein>
<dbReference type="Proteomes" id="UP000320314">
    <property type="component" value="Unassembled WGS sequence"/>
</dbReference>
<keyword evidence="5" id="KW-0239">DNA-directed DNA polymerase</keyword>
<reference evidence="8 9" key="1">
    <citation type="submission" date="2019-06" db="EMBL/GenBank/DDBJ databases">
        <authorList>
            <person name="Li M."/>
        </authorList>
    </citation>
    <scope>NUCLEOTIDE SEQUENCE [LARGE SCALE GENOMIC DNA]</scope>
    <source>
        <strain evidence="8 9">BGMRC6574</strain>
    </source>
</reference>
<evidence type="ECO:0000256" key="4">
    <source>
        <dbReference type="ARBA" id="ARBA00022705"/>
    </source>
</evidence>
<dbReference type="RefSeq" id="WP_141167308.1">
    <property type="nucleotide sequence ID" value="NZ_VHLH01000022.1"/>
</dbReference>
<dbReference type="InterPro" id="IPR027417">
    <property type="entry name" value="P-loop_NTPase"/>
</dbReference>
<dbReference type="AlphaFoldDB" id="A0A506U2K7"/>
<dbReference type="SUPFAM" id="SSF52540">
    <property type="entry name" value="P-loop containing nucleoside triphosphate hydrolases"/>
    <property type="match status" value="1"/>
</dbReference>
<dbReference type="EMBL" id="VHLH01000022">
    <property type="protein sequence ID" value="TPW27274.1"/>
    <property type="molecule type" value="Genomic_DNA"/>
</dbReference>
<sequence>MAQIRAHEFTRFFASGKHYRLHLVYGPDQGLVAERAVMLAERSGADLTDPFLVVRLDFDDLRGNAGRLSDEVNSIGLFGGQRLVWLRNVGNDRALCDVVGDIARDTDGETSVLIEAGELKRGAALRKRVEDSPGGLAIPCYPDDRRDLQALIDEELAHEELRITPAARERLSGVLGGDRLASRGELQKLALYCRGTGQVTEENVVASVGDAASPSIDDAVDAVLVGDLKALDHALQRIVASKTAIYTAVLACMRSVQTLEALRAKIDETGASPQSVMAQAGRGIHFRRKPAMEGALASWSGDALSRALEHCQNSVLAMRRYPRLEDDIARQALLAIAQRATRRVP</sequence>
<evidence type="ECO:0000256" key="5">
    <source>
        <dbReference type="ARBA" id="ARBA00022932"/>
    </source>
</evidence>
<dbReference type="GO" id="GO:0009360">
    <property type="term" value="C:DNA polymerase III complex"/>
    <property type="evidence" value="ECO:0007669"/>
    <property type="project" value="TreeGrafter"/>
</dbReference>
<keyword evidence="4" id="KW-0235">DNA replication</keyword>
<evidence type="ECO:0000256" key="3">
    <source>
        <dbReference type="ARBA" id="ARBA00022695"/>
    </source>
</evidence>
<dbReference type="Gene3D" id="1.10.8.60">
    <property type="match status" value="1"/>
</dbReference>
<dbReference type="SUPFAM" id="SSF48019">
    <property type="entry name" value="post-AAA+ oligomerization domain-like"/>
    <property type="match status" value="1"/>
</dbReference>
<name>A0A506U2K7_9HYPH</name>
<accession>A0A506U2K7</accession>
<dbReference type="Gene3D" id="1.20.272.10">
    <property type="match status" value="1"/>
</dbReference>
<evidence type="ECO:0000256" key="2">
    <source>
        <dbReference type="ARBA" id="ARBA00022679"/>
    </source>
</evidence>
<evidence type="ECO:0000313" key="8">
    <source>
        <dbReference type="EMBL" id="TPW27274.1"/>
    </source>
</evidence>
<comment type="similarity">
    <text evidence="6">Belongs to the DNA polymerase HolA subunit family.</text>
</comment>
<proteinExistence type="inferred from homology"/>
<organism evidence="8 9">
    <name type="scientific">Pararhizobium mangrovi</name>
    <dbReference type="NCBI Taxonomy" id="2590452"/>
    <lineage>
        <taxon>Bacteria</taxon>
        <taxon>Pseudomonadati</taxon>
        <taxon>Pseudomonadota</taxon>
        <taxon>Alphaproteobacteria</taxon>
        <taxon>Hyphomicrobiales</taxon>
        <taxon>Rhizobiaceae</taxon>
        <taxon>Rhizobium/Agrobacterium group</taxon>
        <taxon>Pararhizobium</taxon>
    </lineage>
</organism>
<dbReference type="InterPro" id="IPR005790">
    <property type="entry name" value="DNA_polIII_delta"/>
</dbReference>
<dbReference type="EC" id="2.7.7.7" evidence="1"/>
<dbReference type="Gene3D" id="3.40.50.300">
    <property type="entry name" value="P-loop containing nucleotide triphosphate hydrolases"/>
    <property type="match status" value="1"/>
</dbReference>
<dbReference type="GO" id="GO:0003887">
    <property type="term" value="F:DNA-directed DNA polymerase activity"/>
    <property type="evidence" value="ECO:0007669"/>
    <property type="project" value="UniProtKB-KW"/>
</dbReference>
<evidence type="ECO:0000313" key="9">
    <source>
        <dbReference type="Proteomes" id="UP000320314"/>
    </source>
</evidence>
<dbReference type="OrthoDB" id="9804983at2"/>
<comment type="catalytic activity">
    <reaction evidence="7">
        <text>DNA(n) + a 2'-deoxyribonucleoside 5'-triphosphate = DNA(n+1) + diphosphate</text>
        <dbReference type="Rhea" id="RHEA:22508"/>
        <dbReference type="Rhea" id="RHEA-COMP:17339"/>
        <dbReference type="Rhea" id="RHEA-COMP:17340"/>
        <dbReference type="ChEBI" id="CHEBI:33019"/>
        <dbReference type="ChEBI" id="CHEBI:61560"/>
        <dbReference type="ChEBI" id="CHEBI:173112"/>
        <dbReference type="EC" id="2.7.7.7"/>
    </reaction>
</comment>
<dbReference type="GO" id="GO:0006261">
    <property type="term" value="P:DNA-templated DNA replication"/>
    <property type="evidence" value="ECO:0007669"/>
    <property type="project" value="TreeGrafter"/>
</dbReference>
<dbReference type="NCBIfam" id="TIGR01128">
    <property type="entry name" value="holA"/>
    <property type="match status" value="1"/>
</dbReference>
<evidence type="ECO:0000256" key="6">
    <source>
        <dbReference type="ARBA" id="ARBA00034754"/>
    </source>
</evidence>
<dbReference type="PANTHER" id="PTHR34388:SF1">
    <property type="entry name" value="DNA POLYMERASE III SUBUNIT DELTA"/>
    <property type="match status" value="1"/>
</dbReference>
<keyword evidence="3" id="KW-0548">Nucleotidyltransferase</keyword>